<dbReference type="HOGENOM" id="CLU_020120_2_0_0"/>
<dbReference type="GO" id="GO:0032440">
    <property type="term" value="F:2-alkenal reductase [NAD(P)H] activity"/>
    <property type="evidence" value="ECO:0007669"/>
    <property type="project" value="UniProtKB-EC"/>
</dbReference>
<dbReference type="PANTHER" id="PTHR43343:SF3">
    <property type="entry name" value="PROTEASE DO-LIKE 8, CHLOROPLASTIC"/>
    <property type="match status" value="1"/>
</dbReference>
<feature type="chain" id="PRO_5002745888" evidence="4">
    <location>
        <begin position="22"/>
        <end position="409"/>
    </location>
</feature>
<dbReference type="GO" id="GO:0008233">
    <property type="term" value="F:peptidase activity"/>
    <property type="evidence" value="ECO:0000318"/>
    <property type="project" value="GO_Central"/>
</dbReference>
<feature type="signal peptide" evidence="4">
    <location>
        <begin position="1"/>
        <end position="21"/>
    </location>
</feature>
<sequence>MHRLLIVFAIFIVAGCTSANAPRPQLNEVPTPVSQLPRPTATIGPSPTTLPPLATVSTFDEAVISTAGLNEIEQQLIALYQRAHLAVVSLDVVVDQSANLPPGHPPVSPDGLVGQGSGFLFDTQGHIVTNHHVVAGATNIQVRFANGATVLADLVGSDPDSDLAVIRLTNLPEGLEPLPLGDSGALQVGQTAVAIGSPFGEQNTLTVGVISGLGRTLRAPARSFGSFSIPNVIQTDAAINPGNSGGPLLNLRGEVIGVNTAIAVSLGGRDFEGVGYAVPASTVARVVPALISQGRYDHPWLGISMTTVDTLFAQRFGLSIDRGVLIGAVQPGSPAAVAGLRGGTTSATYRGLPVQIGGDVIIACNDEAVFSSDQLVGIIDRFQVGDQITLTIWRDNESVTVPVTLAARP</sequence>
<dbReference type="InterPro" id="IPR009003">
    <property type="entry name" value="Peptidase_S1_PA"/>
</dbReference>
<keyword evidence="7" id="KW-1185">Reference proteome</keyword>
<dbReference type="SUPFAM" id="SSF50494">
    <property type="entry name" value="Trypsin-like serine proteases"/>
    <property type="match status" value="1"/>
</dbReference>
<evidence type="ECO:0000256" key="3">
    <source>
        <dbReference type="SAM" id="MobiDB-lite"/>
    </source>
</evidence>
<dbReference type="STRING" id="324602.Caur_2693"/>
<keyword evidence="2" id="KW-0378">Hydrolase</keyword>
<reference evidence="7" key="1">
    <citation type="journal article" date="2011" name="BMC Genomics">
        <title>Complete genome sequence of the filamentous anoxygenic phototrophic bacterium Chloroflexus aurantiacus.</title>
        <authorList>
            <person name="Tang K.H."/>
            <person name="Barry K."/>
            <person name="Chertkov O."/>
            <person name="Dalin E."/>
            <person name="Han C.S."/>
            <person name="Hauser L.J."/>
            <person name="Honchak B.M."/>
            <person name="Karbach L.E."/>
            <person name="Land M.L."/>
            <person name="Lapidus A."/>
            <person name="Larimer F.W."/>
            <person name="Mikhailova N."/>
            <person name="Pitluck S."/>
            <person name="Pierson B.K."/>
            <person name="Blankenship R.E."/>
        </authorList>
    </citation>
    <scope>NUCLEOTIDE SEQUENCE [LARGE SCALE GENOMIC DNA]</scope>
    <source>
        <strain evidence="7">ATCC 29366 / DSM 635 / J-10-fl</strain>
    </source>
</reference>
<dbReference type="InterPro" id="IPR001940">
    <property type="entry name" value="Peptidase_S1C"/>
</dbReference>
<accession>A9WJJ4</accession>
<organism evidence="6 7">
    <name type="scientific">Chloroflexus aurantiacus (strain ATCC 29366 / DSM 635 / J-10-fl)</name>
    <dbReference type="NCBI Taxonomy" id="324602"/>
    <lineage>
        <taxon>Bacteria</taxon>
        <taxon>Bacillati</taxon>
        <taxon>Chloroflexota</taxon>
        <taxon>Chloroflexia</taxon>
        <taxon>Chloroflexales</taxon>
        <taxon>Chloroflexineae</taxon>
        <taxon>Chloroflexaceae</taxon>
        <taxon>Chloroflexus</taxon>
    </lineage>
</organism>
<name>A9WJJ4_CHLAA</name>
<evidence type="ECO:0000256" key="2">
    <source>
        <dbReference type="ARBA" id="ARBA00022801"/>
    </source>
</evidence>
<evidence type="ECO:0000256" key="4">
    <source>
        <dbReference type="SAM" id="SignalP"/>
    </source>
</evidence>
<keyword evidence="6" id="KW-0560">Oxidoreductase</keyword>
<dbReference type="Pfam" id="PF13365">
    <property type="entry name" value="Trypsin_2"/>
    <property type="match status" value="1"/>
</dbReference>
<dbReference type="PROSITE" id="PS51257">
    <property type="entry name" value="PROKAR_LIPOPROTEIN"/>
    <property type="match status" value="1"/>
</dbReference>
<dbReference type="PATRIC" id="fig|324602.8.peg.3036"/>
<proteinExistence type="predicted"/>
<feature type="region of interest" description="Disordered" evidence="3">
    <location>
        <begin position="27"/>
        <end position="48"/>
    </location>
</feature>
<dbReference type="EC" id="1.3.1.74" evidence="6"/>
<evidence type="ECO:0000313" key="6">
    <source>
        <dbReference type="EMBL" id="ABY35898.1"/>
    </source>
</evidence>
<dbReference type="EnsemblBacteria" id="ABY35898">
    <property type="protein sequence ID" value="ABY35898"/>
    <property type="gene ID" value="Caur_2693"/>
</dbReference>
<dbReference type="GO" id="GO:0006508">
    <property type="term" value="P:proteolysis"/>
    <property type="evidence" value="ECO:0007669"/>
    <property type="project" value="UniProtKB-KW"/>
</dbReference>
<protein>
    <submittedName>
        <fullName evidence="6">2-alkenal reductase</fullName>
        <ecNumber evidence="6">1.3.1.74</ecNumber>
    </submittedName>
</protein>
<gene>
    <name evidence="6" type="ordered locus">Caur_2693</name>
</gene>
<dbReference type="InterPro" id="IPR001478">
    <property type="entry name" value="PDZ"/>
</dbReference>
<dbReference type="KEGG" id="cau:Caur_2693"/>
<dbReference type="SMART" id="SM00228">
    <property type="entry name" value="PDZ"/>
    <property type="match status" value="1"/>
</dbReference>
<dbReference type="InterPro" id="IPR036034">
    <property type="entry name" value="PDZ_sf"/>
</dbReference>
<dbReference type="RefSeq" id="WP_012258551.1">
    <property type="nucleotide sequence ID" value="NC_010175.1"/>
</dbReference>
<feature type="domain" description="PDZ" evidence="5">
    <location>
        <begin position="299"/>
        <end position="396"/>
    </location>
</feature>
<keyword evidence="4" id="KW-0732">Signal</keyword>
<evidence type="ECO:0000256" key="1">
    <source>
        <dbReference type="ARBA" id="ARBA00022670"/>
    </source>
</evidence>
<dbReference type="PANTHER" id="PTHR43343">
    <property type="entry name" value="PEPTIDASE S12"/>
    <property type="match status" value="1"/>
</dbReference>
<dbReference type="EMBL" id="CP000909">
    <property type="protein sequence ID" value="ABY35898.1"/>
    <property type="molecule type" value="Genomic_DNA"/>
</dbReference>
<dbReference type="InterPro" id="IPR051201">
    <property type="entry name" value="Chloro_Bact_Ser_Proteases"/>
</dbReference>
<evidence type="ECO:0000259" key="5">
    <source>
        <dbReference type="SMART" id="SM00228"/>
    </source>
</evidence>
<dbReference type="Proteomes" id="UP000002008">
    <property type="component" value="Chromosome"/>
</dbReference>
<dbReference type="Pfam" id="PF13180">
    <property type="entry name" value="PDZ_2"/>
    <property type="match status" value="1"/>
</dbReference>
<dbReference type="AlphaFoldDB" id="A9WJJ4"/>
<dbReference type="eggNOG" id="COG0265">
    <property type="taxonomic scope" value="Bacteria"/>
</dbReference>
<dbReference type="PRINTS" id="PR00834">
    <property type="entry name" value="PROTEASES2C"/>
</dbReference>
<dbReference type="SUPFAM" id="SSF50156">
    <property type="entry name" value="PDZ domain-like"/>
    <property type="match status" value="1"/>
</dbReference>
<dbReference type="Gene3D" id="2.30.42.10">
    <property type="match status" value="1"/>
</dbReference>
<dbReference type="CDD" id="cd06779">
    <property type="entry name" value="cpPDZ_Deg_HtrA-like"/>
    <property type="match status" value="1"/>
</dbReference>
<keyword evidence="1" id="KW-0645">Protease</keyword>
<evidence type="ECO:0000313" key="7">
    <source>
        <dbReference type="Proteomes" id="UP000002008"/>
    </source>
</evidence>
<dbReference type="GO" id="GO:0004252">
    <property type="term" value="F:serine-type endopeptidase activity"/>
    <property type="evidence" value="ECO:0007669"/>
    <property type="project" value="InterPro"/>
</dbReference>
<dbReference type="Gene3D" id="2.40.10.120">
    <property type="match status" value="1"/>
</dbReference>
<dbReference type="InParanoid" id="A9WJJ4"/>
<dbReference type="SMR" id="A9WJJ4"/>